<dbReference type="Pfam" id="PF00565">
    <property type="entry name" value="SNase"/>
    <property type="match status" value="1"/>
</dbReference>
<dbReference type="GeneID" id="14494422"/>
<dbReference type="HOGENOM" id="CLU_046484_0_1_1"/>
<feature type="transmembrane region" description="Helical" evidence="14">
    <location>
        <begin position="15"/>
        <end position="38"/>
    </location>
</feature>
<keyword evidence="7" id="KW-0540">Nuclease</keyword>
<dbReference type="EMBL" id="HE806317">
    <property type="protein sequence ID" value="CCH59348.1"/>
    <property type="molecule type" value="Genomic_DNA"/>
</dbReference>
<dbReference type="KEGG" id="tbl:TBLA_0B05150"/>
<dbReference type="SMART" id="SM00318">
    <property type="entry name" value="SNc"/>
    <property type="match status" value="1"/>
</dbReference>
<keyword evidence="17" id="KW-1185">Reference proteome</keyword>
<gene>
    <name evidence="16" type="primary">TBLA0B05150</name>
    <name evidence="16" type="ORF">TBLA_0B05150</name>
</gene>
<evidence type="ECO:0000256" key="6">
    <source>
        <dbReference type="ARBA" id="ARBA00022692"/>
    </source>
</evidence>
<reference evidence="16 17" key="1">
    <citation type="journal article" date="2011" name="Proc. Natl. Acad. Sci. U.S.A.">
        <title>Evolutionary erosion of yeast sex chromosomes by mating-type switching accidents.</title>
        <authorList>
            <person name="Gordon J.L."/>
            <person name="Armisen D."/>
            <person name="Proux-Wera E."/>
            <person name="Oheigeartaigh S.S."/>
            <person name="Byrne K.P."/>
            <person name="Wolfe K.H."/>
        </authorList>
    </citation>
    <scope>NUCLEOTIDE SEQUENCE [LARGE SCALE GENOMIC DNA]</scope>
    <source>
        <strain evidence="17">ATCC 34711 / CBS 6284 / DSM 70876 / NBRC 10599 / NRRL Y-10934 / UCD 77-7</strain>
    </source>
</reference>
<evidence type="ECO:0000313" key="17">
    <source>
        <dbReference type="Proteomes" id="UP000002866"/>
    </source>
</evidence>
<keyword evidence="12 14" id="KW-1133">Transmembrane helix</keyword>
<dbReference type="PANTHER" id="PTHR12302:SF3">
    <property type="entry name" value="SERINE_THREONINE-PROTEIN KINASE 31"/>
    <property type="match status" value="1"/>
</dbReference>
<dbReference type="OrthoDB" id="430293at2759"/>
<keyword evidence="9" id="KW-0255">Endonuclease</keyword>
<dbReference type="GO" id="GO:0005739">
    <property type="term" value="C:mitochondrion"/>
    <property type="evidence" value="ECO:0007669"/>
    <property type="project" value="UniProtKB-SubCell"/>
</dbReference>
<dbReference type="InParanoid" id="I2GYZ6"/>
<dbReference type="STRING" id="1071380.I2GYZ6"/>
<evidence type="ECO:0000256" key="13">
    <source>
        <dbReference type="ARBA" id="ARBA00023136"/>
    </source>
</evidence>
<organism evidence="16 17">
    <name type="scientific">Henningerozyma blattae (strain ATCC 34711 / CBS 6284 / DSM 70876 / NBRC 10599 / NRRL Y-10934 / UCD 77-7)</name>
    <name type="common">Yeast</name>
    <name type="synonym">Tetrapisispora blattae</name>
    <dbReference type="NCBI Taxonomy" id="1071380"/>
    <lineage>
        <taxon>Eukaryota</taxon>
        <taxon>Fungi</taxon>
        <taxon>Dikarya</taxon>
        <taxon>Ascomycota</taxon>
        <taxon>Saccharomycotina</taxon>
        <taxon>Saccharomycetes</taxon>
        <taxon>Saccharomycetales</taxon>
        <taxon>Saccharomycetaceae</taxon>
        <taxon>Henningerozyma</taxon>
    </lineage>
</organism>
<evidence type="ECO:0000256" key="2">
    <source>
        <dbReference type="ARBA" id="ARBA00004173"/>
    </source>
</evidence>
<evidence type="ECO:0000256" key="14">
    <source>
        <dbReference type="SAM" id="Phobius"/>
    </source>
</evidence>
<evidence type="ECO:0000256" key="4">
    <source>
        <dbReference type="ARBA" id="ARBA00013404"/>
    </source>
</evidence>
<proteinExistence type="inferred from homology"/>
<evidence type="ECO:0000259" key="15">
    <source>
        <dbReference type="PROSITE" id="PS50830"/>
    </source>
</evidence>
<dbReference type="SUPFAM" id="SSF50199">
    <property type="entry name" value="Staphylococcal nuclease"/>
    <property type="match status" value="1"/>
</dbReference>
<evidence type="ECO:0000313" key="16">
    <source>
        <dbReference type="EMBL" id="CCH59348.1"/>
    </source>
</evidence>
<keyword evidence="10" id="KW-0378">Hydrolase</keyword>
<accession>I2GYZ6</accession>
<comment type="subcellular location">
    <subcellularLocation>
        <location evidence="1">Membrane</location>
        <topology evidence="1">Single-pass membrane protein</topology>
    </subcellularLocation>
    <subcellularLocation>
        <location evidence="2">Mitochondrion</location>
    </subcellularLocation>
</comment>
<dbReference type="InterPro" id="IPR016071">
    <property type="entry name" value="Staphylococal_nuclease_OB-fold"/>
</dbReference>
<evidence type="ECO:0000256" key="5">
    <source>
        <dbReference type="ARBA" id="ARBA00014651"/>
    </source>
</evidence>
<evidence type="ECO:0000256" key="11">
    <source>
        <dbReference type="ARBA" id="ARBA00022837"/>
    </source>
</evidence>
<name>I2GYZ6_HENB6</name>
<keyword evidence="6 14" id="KW-0812">Transmembrane</keyword>
<dbReference type="InterPro" id="IPR035437">
    <property type="entry name" value="SNase_OB-fold_sf"/>
</dbReference>
<evidence type="ECO:0000256" key="1">
    <source>
        <dbReference type="ARBA" id="ARBA00004167"/>
    </source>
</evidence>
<evidence type="ECO:0000256" key="3">
    <source>
        <dbReference type="ARBA" id="ARBA00005435"/>
    </source>
</evidence>
<dbReference type="GO" id="GO:0016787">
    <property type="term" value="F:hydrolase activity"/>
    <property type="evidence" value="ECO:0007669"/>
    <property type="project" value="UniProtKB-KW"/>
</dbReference>
<dbReference type="eggNOG" id="ENOG502S1U4">
    <property type="taxonomic scope" value="Eukaryota"/>
</dbReference>
<dbReference type="PROSITE" id="PS50830">
    <property type="entry name" value="TNASE_3"/>
    <property type="match status" value="1"/>
</dbReference>
<dbReference type="PANTHER" id="PTHR12302">
    <property type="entry name" value="EBNA2 BINDING PROTEIN P100"/>
    <property type="match status" value="1"/>
</dbReference>
<dbReference type="Gene3D" id="2.40.50.90">
    <property type="match status" value="1"/>
</dbReference>
<dbReference type="Proteomes" id="UP000002866">
    <property type="component" value="Chromosome 2"/>
</dbReference>
<evidence type="ECO:0000256" key="7">
    <source>
        <dbReference type="ARBA" id="ARBA00022722"/>
    </source>
</evidence>
<evidence type="ECO:0000256" key="9">
    <source>
        <dbReference type="ARBA" id="ARBA00022759"/>
    </source>
</evidence>
<dbReference type="OMA" id="IYHTPGG"/>
<sequence length="277" mass="31476">MGDNTSNTLVYSSSINAYGTIVLSLILTGSIFGTYTIFNKYLKQYTKATDIPSSVFKRQWLYGKVTSVGDGDNFHFFHLPGGVLGGWGWLRSVPQLMKNEQNLTNSSKTTTKKSTDTLTSKFAFWNTNKNIKQRGKYSSKHFLGLEVPYKNKRGLSTISVRICGVDAPERAHFGNKTQPFGDEALIWLSHTILNRYVYIKPLSVDQYNRCVSKVMYLTWSGWKNVSVEMVKQGLAIVYEGKLTAEFDGEEDIYRYHEAIAKANKRGVWSLKELRNSR</sequence>
<dbReference type="RefSeq" id="XP_004178867.1">
    <property type="nucleotide sequence ID" value="XM_004178819.1"/>
</dbReference>
<evidence type="ECO:0000256" key="12">
    <source>
        <dbReference type="ARBA" id="ARBA00022989"/>
    </source>
</evidence>
<protein>
    <recommendedName>
        <fullName evidence="4">Probable endonuclease LCL3</fullName>
    </recommendedName>
    <alternativeName>
        <fullName evidence="5">Probable endonuclease lcl3</fullName>
    </alternativeName>
</protein>
<evidence type="ECO:0000256" key="8">
    <source>
        <dbReference type="ARBA" id="ARBA00022723"/>
    </source>
</evidence>
<dbReference type="GO" id="GO:0016020">
    <property type="term" value="C:membrane"/>
    <property type="evidence" value="ECO:0007669"/>
    <property type="project" value="UniProtKB-SubCell"/>
</dbReference>
<dbReference type="GO" id="GO:0004519">
    <property type="term" value="F:endonuclease activity"/>
    <property type="evidence" value="ECO:0007669"/>
    <property type="project" value="UniProtKB-KW"/>
</dbReference>
<keyword evidence="8" id="KW-0479">Metal-binding</keyword>
<dbReference type="FunCoup" id="I2GYZ6">
    <property type="interactions" value="19"/>
</dbReference>
<keyword evidence="13 14" id="KW-0472">Membrane</keyword>
<dbReference type="AlphaFoldDB" id="I2GYZ6"/>
<comment type="similarity">
    <text evidence="3">Belongs to the LCL3 family.</text>
</comment>
<keyword evidence="11" id="KW-0106">Calcium</keyword>
<dbReference type="GO" id="GO:0046872">
    <property type="term" value="F:metal ion binding"/>
    <property type="evidence" value="ECO:0007669"/>
    <property type="project" value="UniProtKB-KW"/>
</dbReference>
<feature type="domain" description="TNase-like" evidence="15">
    <location>
        <begin position="59"/>
        <end position="270"/>
    </location>
</feature>
<evidence type="ECO:0000256" key="10">
    <source>
        <dbReference type="ARBA" id="ARBA00022801"/>
    </source>
</evidence>